<comment type="caution">
    <text evidence="2">The sequence shown here is derived from an EMBL/GenBank/DDBJ whole genome shotgun (WGS) entry which is preliminary data.</text>
</comment>
<reference evidence="2 3" key="1">
    <citation type="submission" date="2016-07" db="EMBL/GenBank/DDBJ databases">
        <title>Whole-genome of two Shewanella species isolated from a digestive organ of sea cucumber Apostichopus japonicus Selenka 1867.</title>
        <authorList>
            <person name="Hong H.-H."/>
            <person name="Choi H."/>
            <person name="Cheon S."/>
            <person name="Oh J.-S."/>
            <person name="Lee H.-G."/>
            <person name="Park C."/>
        </authorList>
    </citation>
    <scope>NUCLEOTIDE SEQUENCE [LARGE SCALE GENOMIC DNA]</scope>
    <source>
        <strain evidence="2 3">CSB03KR</strain>
    </source>
</reference>
<evidence type="ECO:0000313" key="3">
    <source>
        <dbReference type="Proteomes" id="UP000095230"/>
    </source>
</evidence>
<protein>
    <submittedName>
        <fullName evidence="2">Phosphate ABC transporter substrate-binding protein</fullName>
    </submittedName>
</protein>
<dbReference type="Proteomes" id="UP000095230">
    <property type="component" value="Unassembled WGS sequence"/>
</dbReference>
<organism evidence="2 3">
    <name type="scientific">Shewanella colwelliana</name>
    <name type="common">Alteromonas colwelliana</name>
    <dbReference type="NCBI Taxonomy" id="23"/>
    <lineage>
        <taxon>Bacteria</taxon>
        <taxon>Pseudomonadati</taxon>
        <taxon>Pseudomonadota</taxon>
        <taxon>Gammaproteobacteria</taxon>
        <taxon>Alteromonadales</taxon>
        <taxon>Shewanellaceae</taxon>
        <taxon>Shewanella</taxon>
    </lineage>
</organism>
<dbReference type="AlphaFoldDB" id="A0A1E5IRN9"/>
<dbReference type="EMBL" id="MCBT01000043">
    <property type="protein sequence ID" value="OEG73201.1"/>
    <property type="molecule type" value="Genomic_DNA"/>
</dbReference>
<dbReference type="SUPFAM" id="SSF53850">
    <property type="entry name" value="Periplasmic binding protein-like II"/>
    <property type="match status" value="1"/>
</dbReference>
<gene>
    <name evidence="2" type="ORF">BEL05_13080</name>
</gene>
<keyword evidence="1" id="KW-0732">Signal</keyword>
<dbReference type="OrthoDB" id="5368544at2"/>
<sequence>MKKLLSIVALSLCSMVSAQAAVVLIGAPGTSDISASDAKKLFLGKGSSSSVPFELDEGNATRSEFHDKVTRKSDAQLKAYWSKQVFTGKGNPPATVSSAAAMKSTVASTPNAVGYIDEADLDDTVKVILKP</sequence>
<dbReference type="RefSeq" id="WP_028762700.1">
    <property type="nucleotide sequence ID" value="NZ_JAPWGR010000031.1"/>
</dbReference>
<dbReference type="Gene3D" id="3.40.190.10">
    <property type="entry name" value="Periplasmic binding protein-like II"/>
    <property type="match status" value="1"/>
</dbReference>
<feature type="chain" id="PRO_5009179001" evidence="1">
    <location>
        <begin position="21"/>
        <end position="131"/>
    </location>
</feature>
<evidence type="ECO:0000313" key="2">
    <source>
        <dbReference type="EMBL" id="OEG73201.1"/>
    </source>
</evidence>
<proteinExistence type="predicted"/>
<feature type="signal peptide" evidence="1">
    <location>
        <begin position="1"/>
        <end position="20"/>
    </location>
</feature>
<accession>A0A1E5IRN9</accession>
<name>A0A1E5IRN9_SHECO</name>
<dbReference type="STRING" id="23.BEL05_13080"/>
<evidence type="ECO:0000256" key="1">
    <source>
        <dbReference type="SAM" id="SignalP"/>
    </source>
</evidence>